<keyword evidence="1" id="KW-0175">Coiled coil</keyword>
<evidence type="ECO:0000313" key="3">
    <source>
        <dbReference type="EnsemblPlants" id="MELO3C017293.2.1"/>
    </source>
</evidence>
<evidence type="ECO:0000256" key="2">
    <source>
        <dbReference type="SAM" id="Phobius"/>
    </source>
</evidence>
<evidence type="ECO:0000256" key="1">
    <source>
        <dbReference type="SAM" id="Coils"/>
    </source>
</evidence>
<keyword evidence="2" id="KW-1133">Transmembrane helix</keyword>
<dbReference type="EnsemblPlants" id="MELO3C017293.2.1">
    <property type="protein sequence ID" value="MELO3C017293.2.1"/>
    <property type="gene ID" value="MELO3C017293.2"/>
</dbReference>
<reference evidence="3" key="1">
    <citation type="submission" date="2023-03" db="UniProtKB">
        <authorList>
            <consortium name="EnsemblPlants"/>
        </authorList>
    </citation>
    <scope>IDENTIFICATION</scope>
</reference>
<keyword evidence="2" id="KW-0812">Transmembrane</keyword>
<protein>
    <submittedName>
        <fullName evidence="3">Uncharacterized protein</fullName>
    </submittedName>
</protein>
<keyword evidence="2" id="KW-0472">Membrane</keyword>
<feature type="transmembrane region" description="Helical" evidence="2">
    <location>
        <begin position="39"/>
        <end position="58"/>
    </location>
</feature>
<feature type="coiled-coil region" evidence="1">
    <location>
        <begin position="66"/>
        <end position="93"/>
    </location>
</feature>
<proteinExistence type="predicted"/>
<name>A0A9I9DES1_CUCME</name>
<dbReference type="Gramene" id="MELO3C017293.2.1">
    <property type="protein sequence ID" value="MELO3C017293.2.1"/>
    <property type="gene ID" value="MELO3C017293.2"/>
</dbReference>
<organism evidence="3">
    <name type="scientific">Cucumis melo</name>
    <name type="common">Muskmelon</name>
    <dbReference type="NCBI Taxonomy" id="3656"/>
    <lineage>
        <taxon>Eukaryota</taxon>
        <taxon>Viridiplantae</taxon>
        <taxon>Streptophyta</taxon>
        <taxon>Embryophyta</taxon>
        <taxon>Tracheophyta</taxon>
        <taxon>Spermatophyta</taxon>
        <taxon>Magnoliopsida</taxon>
        <taxon>eudicotyledons</taxon>
        <taxon>Gunneridae</taxon>
        <taxon>Pentapetalae</taxon>
        <taxon>rosids</taxon>
        <taxon>fabids</taxon>
        <taxon>Cucurbitales</taxon>
        <taxon>Cucurbitaceae</taxon>
        <taxon>Benincaseae</taxon>
        <taxon>Cucumis</taxon>
    </lineage>
</organism>
<sequence>MPITHIHTHPQVSSAKQFHFKRNWSCEFGKMVGSSRKWAYTRIIAGTIVGGVLGFYVMHRVEVGYKEKMKERLKQYENELKKKEKMKELEDSLYWKEKTRDLYTSTDPPSSPMFKWFLPLAPAATGTLLFPHSAATVVNCVIQPHIDARNPSRSGYKWLVSLEDGTVKGFHIRNPTTETSSESKASSTLHAMRIRKLCASSLTIPWHQASYAFGFLLRRLSPFAGYWSSKGKRKVWDTLSDAASLESREAAGS</sequence>
<accession>A0A9I9DES1</accession>
<dbReference type="AlphaFoldDB" id="A0A9I9DES1"/>